<organism evidence="2 3">
    <name type="scientific">Brassica cretica</name>
    <name type="common">Mustard</name>
    <dbReference type="NCBI Taxonomy" id="69181"/>
    <lineage>
        <taxon>Eukaryota</taxon>
        <taxon>Viridiplantae</taxon>
        <taxon>Streptophyta</taxon>
        <taxon>Embryophyta</taxon>
        <taxon>Tracheophyta</taxon>
        <taxon>Spermatophyta</taxon>
        <taxon>Magnoliopsida</taxon>
        <taxon>eudicotyledons</taxon>
        <taxon>Gunneridae</taxon>
        <taxon>Pentapetalae</taxon>
        <taxon>rosids</taxon>
        <taxon>malvids</taxon>
        <taxon>Brassicales</taxon>
        <taxon>Brassicaceae</taxon>
        <taxon>Brassiceae</taxon>
        <taxon>Brassica</taxon>
    </lineage>
</organism>
<dbReference type="Proteomes" id="UP000712600">
    <property type="component" value="Unassembled WGS sequence"/>
</dbReference>
<evidence type="ECO:0000313" key="3">
    <source>
        <dbReference type="Proteomes" id="UP000712600"/>
    </source>
</evidence>
<accession>A0A8S9NZ16</accession>
<comment type="caution">
    <text evidence="2">The sequence shown here is derived from an EMBL/GenBank/DDBJ whole genome shotgun (WGS) entry which is preliminary data.</text>
</comment>
<sequence>MTTDLNEERRTISTGRETMDLGKRDGGSDGERDGGSDGERDGGSERREKKDHDGGEEGDDRLK</sequence>
<evidence type="ECO:0000313" key="2">
    <source>
        <dbReference type="EMBL" id="KAF3507655.1"/>
    </source>
</evidence>
<dbReference type="EMBL" id="QGKX02001521">
    <property type="protein sequence ID" value="KAF3507655.1"/>
    <property type="molecule type" value="Genomic_DNA"/>
</dbReference>
<name>A0A8S9NZ16_BRACR</name>
<reference evidence="2" key="1">
    <citation type="submission" date="2019-12" db="EMBL/GenBank/DDBJ databases">
        <title>Genome sequencing and annotation of Brassica cretica.</title>
        <authorList>
            <person name="Studholme D.J."/>
            <person name="Sarris P."/>
        </authorList>
    </citation>
    <scope>NUCLEOTIDE SEQUENCE</scope>
    <source>
        <strain evidence="2">PFS-109/04</strain>
        <tissue evidence="2">Leaf</tissue>
    </source>
</reference>
<protein>
    <submittedName>
        <fullName evidence="2">Uncharacterized protein</fullName>
    </submittedName>
</protein>
<dbReference type="AlphaFoldDB" id="A0A8S9NZ16"/>
<feature type="region of interest" description="Disordered" evidence="1">
    <location>
        <begin position="1"/>
        <end position="63"/>
    </location>
</feature>
<gene>
    <name evidence="2" type="ORF">F2Q69_00009926</name>
</gene>
<evidence type="ECO:0000256" key="1">
    <source>
        <dbReference type="SAM" id="MobiDB-lite"/>
    </source>
</evidence>
<proteinExistence type="predicted"/>